<dbReference type="STRING" id="988821.SAMN05421867_1073"/>
<dbReference type="Proteomes" id="UP000199012">
    <property type="component" value="Unassembled WGS sequence"/>
</dbReference>
<evidence type="ECO:0000313" key="1">
    <source>
        <dbReference type="EMBL" id="SFB10177.1"/>
    </source>
</evidence>
<sequence>MTTTNGYVALEPHEIELDHDDEFYWRQCHPSYLDGGVPSVQMFCESTGDDGKISGARSAKASAELAYEERRSRGGQTAGTWGVTVAEITTAGTRAVDDSDGDEGLPTGHTYVDYRHLDTKPSLRAVRSRLHEAAVSRPRQWPAS</sequence>
<protein>
    <submittedName>
        <fullName evidence="1">Uncharacterized protein</fullName>
    </submittedName>
</protein>
<gene>
    <name evidence="1" type="ORF">SAMN05421867_1073</name>
</gene>
<proteinExistence type="predicted"/>
<dbReference type="RefSeq" id="WP_090032506.1">
    <property type="nucleotide sequence ID" value="NZ_BONM01000019.1"/>
</dbReference>
<dbReference type="EMBL" id="FOKA01000007">
    <property type="protein sequence ID" value="SFB10177.1"/>
    <property type="molecule type" value="Genomic_DNA"/>
</dbReference>
<dbReference type="AlphaFoldDB" id="A0A1I0YBL3"/>
<dbReference type="OrthoDB" id="5144503at2"/>
<keyword evidence="2" id="KW-1185">Reference proteome</keyword>
<accession>A0A1I0YBL3</accession>
<reference evidence="1 2" key="1">
    <citation type="submission" date="2016-10" db="EMBL/GenBank/DDBJ databases">
        <authorList>
            <person name="de Groot N.N."/>
        </authorList>
    </citation>
    <scope>NUCLEOTIDE SEQUENCE [LARGE SCALE GENOMIC DNA]</scope>
    <source>
        <strain evidence="1 2">CGMCC 4.6945</strain>
    </source>
</reference>
<organism evidence="1 2">
    <name type="scientific">Cellulomonas marina</name>
    <dbReference type="NCBI Taxonomy" id="988821"/>
    <lineage>
        <taxon>Bacteria</taxon>
        <taxon>Bacillati</taxon>
        <taxon>Actinomycetota</taxon>
        <taxon>Actinomycetes</taxon>
        <taxon>Micrococcales</taxon>
        <taxon>Cellulomonadaceae</taxon>
        <taxon>Cellulomonas</taxon>
    </lineage>
</organism>
<evidence type="ECO:0000313" key="2">
    <source>
        <dbReference type="Proteomes" id="UP000199012"/>
    </source>
</evidence>
<name>A0A1I0YBL3_9CELL</name>